<accession>A0ABD1YL40</accession>
<evidence type="ECO:0000256" key="1">
    <source>
        <dbReference type="SAM" id="MobiDB-lite"/>
    </source>
</evidence>
<feature type="region of interest" description="Disordered" evidence="1">
    <location>
        <begin position="1"/>
        <end position="36"/>
    </location>
</feature>
<sequence>MDSNRPMESSRDVEPDTDPAVPDQRLSPTASPLEAEVPCSGTCYLQLASLENRLYMVNFGDPSKCIPYPAEFSRLVPNIGKLGAEDVERLLRQAGYTDCPEKFKPVGALAEGGTWFFMLSEPGIIVGGRSRHFVVLKFNRNPPSVTRVSDRSNKSYCTFMPSFKAFV</sequence>
<dbReference type="Proteomes" id="UP001605036">
    <property type="component" value="Unassembled WGS sequence"/>
</dbReference>
<evidence type="ECO:0000313" key="2">
    <source>
        <dbReference type="EMBL" id="KAL2631210.1"/>
    </source>
</evidence>
<dbReference type="EMBL" id="JBHFFA010000004">
    <property type="protein sequence ID" value="KAL2631210.1"/>
    <property type="molecule type" value="Genomic_DNA"/>
</dbReference>
<gene>
    <name evidence="2" type="ORF">R1flu_015896</name>
</gene>
<protein>
    <submittedName>
        <fullName evidence="2">Uncharacterized protein</fullName>
    </submittedName>
</protein>
<comment type="caution">
    <text evidence="2">The sequence shown here is derived from an EMBL/GenBank/DDBJ whole genome shotgun (WGS) entry which is preliminary data.</text>
</comment>
<reference evidence="2 3" key="1">
    <citation type="submission" date="2024-09" db="EMBL/GenBank/DDBJ databases">
        <title>Chromosome-scale assembly of Riccia fluitans.</title>
        <authorList>
            <person name="Paukszto L."/>
            <person name="Sawicki J."/>
            <person name="Karawczyk K."/>
            <person name="Piernik-Szablinska J."/>
            <person name="Szczecinska M."/>
            <person name="Mazdziarz M."/>
        </authorList>
    </citation>
    <scope>NUCLEOTIDE SEQUENCE [LARGE SCALE GENOMIC DNA]</scope>
    <source>
        <strain evidence="2">Rf_01</strain>
        <tissue evidence="2">Aerial parts of the thallus</tissue>
    </source>
</reference>
<organism evidence="2 3">
    <name type="scientific">Riccia fluitans</name>
    <dbReference type="NCBI Taxonomy" id="41844"/>
    <lineage>
        <taxon>Eukaryota</taxon>
        <taxon>Viridiplantae</taxon>
        <taxon>Streptophyta</taxon>
        <taxon>Embryophyta</taxon>
        <taxon>Marchantiophyta</taxon>
        <taxon>Marchantiopsida</taxon>
        <taxon>Marchantiidae</taxon>
        <taxon>Marchantiales</taxon>
        <taxon>Ricciaceae</taxon>
        <taxon>Riccia</taxon>
    </lineage>
</organism>
<keyword evidence="3" id="KW-1185">Reference proteome</keyword>
<proteinExistence type="predicted"/>
<name>A0ABD1YL40_9MARC</name>
<dbReference type="AlphaFoldDB" id="A0ABD1YL40"/>
<evidence type="ECO:0000313" key="3">
    <source>
        <dbReference type="Proteomes" id="UP001605036"/>
    </source>
</evidence>